<dbReference type="NCBIfam" id="NF038324">
    <property type="entry name" value="DrmB_fam"/>
    <property type="match status" value="1"/>
</dbReference>
<protein>
    <submittedName>
        <fullName evidence="2">DUF1998 domain-containing protein</fullName>
    </submittedName>
</protein>
<evidence type="ECO:0000259" key="1">
    <source>
        <dbReference type="Pfam" id="PF09369"/>
    </source>
</evidence>
<dbReference type="Pfam" id="PF09369">
    <property type="entry name" value="MZB"/>
    <property type="match status" value="1"/>
</dbReference>
<sequence>MTQVRRSQLISPFGSGALLTDEKGITHVTSAIDKWFPSTADSPTLDVDSFRVDEPRLSRRLGTDHFRLPPDFNLRRKKNAKLSIPSQRFPSWHFCPEPYCGLMRQASPTTDMAVYCENTTNHSGGKKVRMFQVRFVAMCDHGHMSDFPWREWVHRQVEPTCTMPMRLKAMGGAELSSIQVSCSCGSVSPRNMGGVLESNRDEQTTRLSTTLAGDGILYTCRGARPWAVVGDQGKGDCGRHIQGSLLNASNLYFGDTVSSIFLPPAEGSGISDELLIKVNDPDLADLRPAIKSGALKIPPARKTFRSVLKLREDVVPDEILDAAIGIVCGLREKPSDSGTDPGNEYPDEVAYRREEYEVLLKERSGRLLTIRDPGQENYSEEIRSCFSKVMLVERLRETRVLTGFTRVMPGGGPALTPEMKRDLLRAVPEAADIPSENWLPASLTYGEGIFIQFDEDQLRVWGKDEDSEARSPLNQRFDKLHSRYESTMRYQEGHLDGPRFVLIHTFAHLLINQLVFECGYSSASLRERLYVSSDPDKPMAGLLIYTAAGDSDGTMGGLVRSGEPANLEIIIRRALSQAEWCATDPICMEAGEAGQGPDSCNMAACHNCALIPETSCEEFNRFLDRGHVIGVEEKGISSFFTALL</sequence>
<feature type="domain" description="MrfA-like Zn-binding" evidence="1">
    <location>
        <begin position="506"/>
        <end position="608"/>
    </location>
</feature>
<reference evidence="2 3" key="1">
    <citation type="submission" date="2018-12" db="EMBL/GenBank/DDBJ databases">
        <authorList>
            <person name="Feng G."/>
            <person name="Zhu H."/>
        </authorList>
    </citation>
    <scope>NUCLEOTIDE SEQUENCE [LARGE SCALE GENOMIC DNA]</scope>
    <source>
        <strain evidence="2 3">LMG 26000</strain>
    </source>
</reference>
<accession>A0A3R9NW80</accession>
<comment type="caution">
    <text evidence="2">The sequence shown here is derived from an EMBL/GenBank/DDBJ whole genome shotgun (WGS) entry which is preliminary data.</text>
</comment>
<organism evidence="2 3">
    <name type="scientific">Hymenobacter perfusus</name>
    <dbReference type="NCBI Taxonomy" id="1236770"/>
    <lineage>
        <taxon>Bacteria</taxon>
        <taxon>Pseudomonadati</taxon>
        <taxon>Bacteroidota</taxon>
        <taxon>Cytophagia</taxon>
        <taxon>Cytophagales</taxon>
        <taxon>Hymenobacteraceae</taxon>
        <taxon>Hymenobacter</taxon>
    </lineage>
</organism>
<gene>
    <name evidence="2" type="ORF">EI293_20930</name>
</gene>
<evidence type="ECO:0000313" key="3">
    <source>
        <dbReference type="Proteomes" id="UP000270291"/>
    </source>
</evidence>
<dbReference type="OrthoDB" id="9134227at2"/>
<dbReference type="EMBL" id="RWIU01000010">
    <property type="protein sequence ID" value="RSK38989.1"/>
    <property type="molecule type" value="Genomic_DNA"/>
</dbReference>
<evidence type="ECO:0000313" key="2">
    <source>
        <dbReference type="EMBL" id="RSK38989.1"/>
    </source>
</evidence>
<name>A0A3R9NW80_9BACT</name>
<dbReference type="Proteomes" id="UP000270291">
    <property type="component" value="Unassembled WGS sequence"/>
</dbReference>
<proteinExistence type="predicted"/>
<keyword evidence="3" id="KW-1185">Reference proteome</keyword>
<dbReference type="InterPro" id="IPR018973">
    <property type="entry name" value="MZB"/>
</dbReference>
<dbReference type="RefSeq" id="WP_125440509.1">
    <property type="nucleotide sequence ID" value="NZ_RWIU01000010.1"/>
</dbReference>
<dbReference type="AlphaFoldDB" id="A0A3R9NW80"/>
<dbReference type="InterPro" id="IPR047721">
    <property type="entry name" value="DrmB"/>
</dbReference>